<feature type="disulfide bond" evidence="10">
    <location>
        <begin position="493"/>
        <end position="520"/>
    </location>
</feature>
<dbReference type="Gene3D" id="2.170.300.10">
    <property type="entry name" value="Tie2 ligand-binding domain superfamily"/>
    <property type="match status" value="1"/>
</dbReference>
<keyword evidence="10" id="KW-0768">Sushi</keyword>
<dbReference type="OrthoDB" id="538816at2759"/>
<dbReference type="InterPro" id="IPR001245">
    <property type="entry name" value="Ser-Thr/Tyr_kinase_cat_dom"/>
</dbReference>
<dbReference type="Pfam" id="PF00084">
    <property type="entry name" value="Sushi"/>
    <property type="match status" value="1"/>
</dbReference>
<evidence type="ECO:0000256" key="9">
    <source>
        <dbReference type="ARBA" id="ARBA00051243"/>
    </source>
</evidence>
<keyword evidence="16" id="KW-1185">Reference proteome</keyword>
<dbReference type="KEGG" id="bfo:118430241"/>
<dbReference type="InterPro" id="IPR050122">
    <property type="entry name" value="RTK"/>
</dbReference>
<feature type="domain" description="C-type lectin" evidence="14">
    <location>
        <begin position="151"/>
        <end position="266"/>
    </location>
</feature>
<keyword evidence="12" id="KW-0472">Membrane</keyword>
<keyword evidence="7" id="KW-0829">Tyrosine-protein kinase</keyword>
<dbReference type="InterPro" id="IPR016186">
    <property type="entry name" value="C-type_lectin-like/link_sf"/>
</dbReference>
<dbReference type="RefSeq" id="XP_035696843.1">
    <property type="nucleotide sequence ID" value="XM_035840950.1"/>
</dbReference>
<feature type="domain" description="Sushi" evidence="15">
    <location>
        <begin position="465"/>
        <end position="522"/>
    </location>
</feature>
<dbReference type="PROSITE" id="PS00109">
    <property type="entry name" value="PROTEIN_KINASE_TYR"/>
    <property type="match status" value="1"/>
</dbReference>
<feature type="domain" description="C-type lectin" evidence="14">
    <location>
        <begin position="20"/>
        <end position="138"/>
    </location>
</feature>
<evidence type="ECO:0000256" key="10">
    <source>
        <dbReference type="PROSITE-ProRule" id="PRU00302"/>
    </source>
</evidence>
<dbReference type="InterPro" id="IPR008266">
    <property type="entry name" value="Tyr_kinase_AS"/>
</dbReference>
<accession>A0A9J7M9I2</accession>
<dbReference type="GO" id="GO:0007169">
    <property type="term" value="P:cell surface receptor protein tyrosine kinase signaling pathway"/>
    <property type="evidence" value="ECO:0000318"/>
    <property type="project" value="GO_Central"/>
</dbReference>
<proteinExistence type="predicted"/>
<feature type="domain" description="C-type lectin" evidence="14">
    <location>
        <begin position="340"/>
        <end position="462"/>
    </location>
</feature>
<evidence type="ECO:0000256" key="8">
    <source>
        <dbReference type="ARBA" id="ARBA00023157"/>
    </source>
</evidence>
<evidence type="ECO:0000313" key="16">
    <source>
        <dbReference type="Proteomes" id="UP000001554"/>
    </source>
</evidence>
<evidence type="ECO:0000256" key="3">
    <source>
        <dbReference type="ARBA" id="ARBA00022729"/>
    </source>
</evidence>
<dbReference type="PANTHER" id="PTHR24416:SF620">
    <property type="entry name" value="TYROSINE-PROTEIN KINASE RECEPTOR TORSO"/>
    <property type="match status" value="1"/>
</dbReference>
<evidence type="ECO:0000256" key="7">
    <source>
        <dbReference type="ARBA" id="ARBA00023137"/>
    </source>
</evidence>
<dbReference type="InterPro" id="IPR000719">
    <property type="entry name" value="Prot_kinase_dom"/>
</dbReference>
<dbReference type="SMART" id="SM00034">
    <property type="entry name" value="CLECT"/>
    <property type="match status" value="3"/>
</dbReference>
<evidence type="ECO:0000256" key="1">
    <source>
        <dbReference type="ARBA" id="ARBA00004479"/>
    </source>
</evidence>
<dbReference type="GO" id="GO:0005886">
    <property type="term" value="C:plasma membrane"/>
    <property type="evidence" value="ECO:0000318"/>
    <property type="project" value="GO_Central"/>
</dbReference>
<dbReference type="GO" id="GO:0005524">
    <property type="term" value="F:ATP binding"/>
    <property type="evidence" value="ECO:0007669"/>
    <property type="project" value="UniProtKB-UniRule"/>
</dbReference>
<dbReference type="InterPro" id="IPR000436">
    <property type="entry name" value="Sushi_SCR_CCP_dom"/>
</dbReference>
<feature type="domain" description="Protein kinase" evidence="13">
    <location>
        <begin position="707"/>
        <end position="981"/>
    </location>
</feature>
<organism evidence="16 17">
    <name type="scientific">Branchiostoma floridae</name>
    <name type="common">Florida lancelet</name>
    <name type="synonym">Amphioxus</name>
    <dbReference type="NCBI Taxonomy" id="7739"/>
    <lineage>
        <taxon>Eukaryota</taxon>
        <taxon>Metazoa</taxon>
        <taxon>Chordata</taxon>
        <taxon>Cephalochordata</taxon>
        <taxon>Leptocardii</taxon>
        <taxon>Amphioxiformes</taxon>
        <taxon>Branchiostomatidae</taxon>
        <taxon>Branchiostoma</taxon>
    </lineage>
</organism>
<dbReference type="InterPro" id="IPR017441">
    <property type="entry name" value="Protein_kinase_ATP_BS"/>
</dbReference>
<evidence type="ECO:0000256" key="12">
    <source>
        <dbReference type="SAM" id="Phobius"/>
    </source>
</evidence>
<dbReference type="GeneID" id="118430241"/>
<keyword evidence="3" id="KW-0732">Signal</keyword>
<comment type="catalytic activity">
    <reaction evidence="9">
        <text>L-tyrosyl-[protein] + ATP = O-phospho-L-tyrosyl-[protein] + ADP + H(+)</text>
        <dbReference type="Rhea" id="RHEA:10596"/>
        <dbReference type="Rhea" id="RHEA-COMP:10136"/>
        <dbReference type="Rhea" id="RHEA-COMP:20101"/>
        <dbReference type="ChEBI" id="CHEBI:15378"/>
        <dbReference type="ChEBI" id="CHEBI:30616"/>
        <dbReference type="ChEBI" id="CHEBI:46858"/>
        <dbReference type="ChEBI" id="CHEBI:61978"/>
        <dbReference type="ChEBI" id="CHEBI:456216"/>
        <dbReference type="EC" id="2.7.10.1"/>
    </reaction>
</comment>
<dbReference type="InterPro" id="IPR035976">
    <property type="entry name" value="Sushi/SCR/CCP_sf"/>
</dbReference>
<dbReference type="PANTHER" id="PTHR24416">
    <property type="entry name" value="TYROSINE-PROTEIN KINASE RECEPTOR"/>
    <property type="match status" value="1"/>
</dbReference>
<evidence type="ECO:0000256" key="2">
    <source>
        <dbReference type="ARBA" id="ARBA00022679"/>
    </source>
</evidence>
<reference evidence="17" key="2">
    <citation type="submission" date="2025-08" db="UniProtKB">
        <authorList>
            <consortium name="RefSeq"/>
        </authorList>
    </citation>
    <scope>IDENTIFICATION</scope>
    <source>
        <strain evidence="17">S238N-H82</strain>
        <tissue evidence="17">Testes</tissue>
    </source>
</reference>
<evidence type="ECO:0000259" key="14">
    <source>
        <dbReference type="PROSITE" id="PS50041"/>
    </source>
</evidence>
<sequence length="993" mass="110579">MGLMNGVHTPCPHDNQIVLSSGKKYTVPGGSSTYGVAQERCRRQGGIVAIPRDEEEQQNLVFLKNCVSRDAQFWLGMRKTEGVWRDDRGTALGSFTKWASEEPHGSNCAHIVFGNKVGERRDKWADSNCLAQYRYVCEIQDGCPISDYVPFNGVCYKSFVEKKTRDEAKQTCAADGGILAMPKDSATNTFLANLEEVVWGRWLGLIDINSDQRWAFEDGHVLTSADYSNWLPGQPDNGQGGCVGFWLNGSSWDEKDCNKLKGFICQINKRPKKWRNDWRCGQGYPAADGNPAECNPAGNSPCCSPHKWCGKTAAHCDCRDCVDYRNKGSGCPIGYSYLAHTRLCYRAYVRYNTYDEALAICQADGGTLAMPRDNMTNNFLVELKNAANEKILFYFGLDRRDGLWRYVDGGELNYTDWGDGEPNNWLGIEECAEYFAATWRLPRKRNKWNDGDCLSRKGFICEAAICCDSPEFMNSRITATDGYCHGDTIQFSCNPGYELVGNSSATCREDRSWDREIPTCRPCTPGEFGPDCTGTCHCASGGSVCDVMTGVCSSGSCESGWKGSNCQTVCSPVEFGPDCNGTCHCASVASVCDVRTGVCSSGGCEAGWKGNNCQTAETLGLSTPHSALIAVVPSVAVLVLVVVAAILGYRWNRLRNSQNDEELEELTEITFHSDLLESATDLQTLPLAPPVPPRPSFLTYEVNRADIQLNEQIGRGAFGTAFLASFRRVVDGLPTEQTVVVKTDHEDAGEGEIKAFIAEVDTTINLRQHINLLGLVGCCTLSHPPYLVTEYMPYGDLKGFLLKCRKLEERLRDSMYDFNEMKIYQVARQIANGMIYISESGYVHGDLAARNILVGERLVVKIADFGLTTDIYERGYQRQDAEQKIPLRWIAPERLLREGRYTSKSDVWSFGVVLYEIATLGNVPYPGLGRTLLEELRTGYREPRPPGLQQDLYDMMLRCWQWDEDDRPEFTELYEELDAVVDSLAIDYAKAKP</sequence>
<feature type="binding site" evidence="11">
    <location>
        <position position="742"/>
    </location>
    <ligand>
        <name>ATP</name>
        <dbReference type="ChEBI" id="CHEBI:30616"/>
    </ligand>
</feature>
<dbReference type="PROSITE" id="PS50011">
    <property type="entry name" value="PROTEIN_KINASE_DOM"/>
    <property type="match status" value="1"/>
</dbReference>
<dbReference type="CDD" id="cd00033">
    <property type="entry name" value="CCP"/>
    <property type="match status" value="1"/>
</dbReference>
<dbReference type="Pfam" id="PF07714">
    <property type="entry name" value="PK_Tyr_Ser-Thr"/>
    <property type="match status" value="1"/>
</dbReference>
<dbReference type="GO" id="GO:0004714">
    <property type="term" value="F:transmembrane receptor protein tyrosine kinase activity"/>
    <property type="evidence" value="ECO:0000318"/>
    <property type="project" value="GO_Central"/>
</dbReference>
<keyword evidence="2" id="KW-0808">Transferase</keyword>
<dbReference type="PROSITE" id="PS50041">
    <property type="entry name" value="C_TYPE_LECTIN_2"/>
    <property type="match status" value="3"/>
</dbReference>
<keyword evidence="12" id="KW-0812">Transmembrane</keyword>
<comment type="caution">
    <text evidence="10">Lacks conserved residue(s) required for the propagation of feature annotation.</text>
</comment>
<dbReference type="Gene3D" id="3.10.100.10">
    <property type="entry name" value="Mannose-Binding Protein A, subunit A"/>
    <property type="match status" value="3"/>
</dbReference>
<dbReference type="GO" id="GO:0043235">
    <property type="term" value="C:receptor complex"/>
    <property type="evidence" value="ECO:0000318"/>
    <property type="project" value="GO_Central"/>
</dbReference>
<evidence type="ECO:0000259" key="13">
    <source>
        <dbReference type="PROSITE" id="PS50011"/>
    </source>
</evidence>
<dbReference type="CDD" id="cd00192">
    <property type="entry name" value="PTKc"/>
    <property type="match status" value="1"/>
</dbReference>
<dbReference type="SMART" id="SM00032">
    <property type="entry name" value="CCP"/>
    <property type="match status" value="1"/>
</dbReference>
<dbReference type="FunFam" id="1.10.510.10:FF:000554">
    <property type="entry name" value="Predicted protein"/>
    <property type="match status" value="1"/>
</dbReference>
<evidence type="ECO:0000256" key="6">
    <source>
        <dbReference type="ARBA" id="ARBA00022840"/>
    </source>
</evidence>
<keyword evidence="6 11" id="KW-0067">ATP-binding</keyword>
<dbReference type="AlphaFoldDB" id="A0A9J7M9I2"/>
<evidence type="ECO:0000256" key="11">
    <source>
        <dbReference type="PROSITE-ProRule" id="PRU10141"/>
    </source>
</evidence>
<keyword evidence="4 11" id="KW-0547">Nucleotide-binding</keyword>
<keyword evidence="5" id="KW-0418">Kinase</keyword>
<comment type="subcellular location">
    <subcellularLocation>
        <location evidence="1">Membrane</location>
        <topology evidence="1">Single-pass type I membrane protein</topology>
    </subcellularLocation>
</comment>
<dbReference type="SUPFAM" id="SSF56112">
    <property type="entry name" value="Protein kinase-like (PK-like)"/>
    <property type="match status" value="1"/>
</dbReference>
<dbReference type="PRINTS" id="PR00109">
    <property type="entry name" value="TYRKINASE"/>
</dbReference>
<protein>
    <submittedName>
        <fullName evidence="17">Uncharacterized protein LOC118430241</fullName>
    </submittedName>
</protein>
<evidence type="ECO:0000256" key="4">
    <source>
        <dbReference type="ARBA" id="ARBA00022741"/>
    </source>
</evidence>
<dbReference type="Proteomes" id="UP000001554">
    <property type="component" value="Chromosome 14"/>
</dbReference>
<keyword evidence="12" id="KW-1133">Transmembrane helix</keyword>
<evidence type="ECO:0000259" key="15">
    <source>
        <dbReference type="PROSITE" id="PS50923"/>
    </source>
</evidence>
<dbReference type="PROSITE" id="PS00107">
    <property type="entry name" value="PROTEIN_KINASE_ATP"/>
    <property type="match status" value="1"/>
</dbReference>
<dbReference type="PROSITE" id="PS50923">
    <property type="entry name" value="SUSHI"/>
    <property type="match status" value="1"/>
</dbReference>
<dbReference type="InterPro" id="IPR011009">
    <property type="entry name" value="Kinase-like_dom_sf"/>
</dbReference>
<dbReference type="InterPro" id="IPR001304">
    <property type="entry name" value="C-type_lectin-like"/>
</dbReference>
<dbReference type="Gene3D" id="1.10.510.10">
    <property type="entry name" value="Transferase(Phosphotransferase) domain 1"/>
    <property type="match status" value="1"/>
</dbReference>
<keyword evidence="8 10" id="KW-1015">Disulfide bond</keyword>
<evidence type="ECO:0000256" key="5">
    <source>
        <dbReference type="ARBA" id="ARBA00022777"/>
    </source>
</evidence>
<name>A0A9J7M9I2_BRAFL</name>
<dbReference type="SUPFAM" id="SSF57535">
    <property type="entry name" value="Complement control module/SCR domain"/>
    <property type="match status" value="1"/>
</dbReference>
<dbReference type="SUPFAM" id="SSF56436">
    <property type="entry name" value="C-type lectin-like"/>
    <property type="match status" value="3"/>
</dbReference>
<dbReference type="Pfam" id="PF00059">
    <property type="entry name" value="Lectin_C"/>
    <property type="match status" value="3"/>
</dbReference>
<dbReference type="Gene3D" id="2.10.70.10">
    <property type="entry name" value="Complement Module, domain 1"/>
    <property type="match status" value="1"/>
</dbReference>
<dbReference type="Gene3D" id="3.30.200.20">
    <property type="entry name" value="Phosphorylase Kinase, domain 1"/>
    <property type="match status" value="1"/>
</dbReference>
<gene>
    <name evidence="17" type="primary">LOC118430241</name>
</gene>
<reference evidence="16" key="1">
    <citation type="journal article" date="2020" name="Nat. Ecol. Evol.">
        <title>Deeply conserved synteny resolves early events in vertebrate evolution.</title>
        <authorList>
            <person name="Simakov O."/>
            <person name="Marletaz F."/>
            <person name="Yue J.X."/>
            <person name="O'Connell B."/>
            <person name="Jenkins J."/>
            <person name="Brandt A."/>
            <person name="Calef R."/>
            <person name="Tung C.H."/>
            <person name="Huang T.K."/>
            <person name="Schmutz J."/>
            <person name="Satoh N."/>
            <person name="Yu J.K."/>
            <person name="Putnam N.H."/>
            <person name="Green R.E."/>
            <person name="Rokhsar D.S."/>
        </authorList>
    </citation>
    <scope>NUCLEOTIDE SEQUENCE [LARGE SCALE GENOMIC DNA]</scope>
    <source>
        <strain evidence="16">S238N-H82</strain>
    </source>
</reference>
<dbReference type="CDD" id="cd00037">
    <property type="entry name" value="CLECT"/>
    <property type="match status" value="1"/>
</dbReference>
<dbReference type="CDD" id="cd10909">
    <property type="entry name" value="ChtBD1_GH18_2"/>
    <property type="match status" value="1"/>
</dbReference>
<dbReference type="InterPro" id="IPR016187">
    <property type="entry name" value="CTDL_fold"/>
</dbReference>
<evidence type="ECO:0000313" key="17">
    <source>
        <dbReference type="RefSeq" id="XP_035696843.1"/>
    </source>
</evidence>
<feature type="transmembrane region" description="Helical" evidence="12">
    <location>
        <begin position="627"/>
        <end position="649"/>
    </location>
</feature>